<dbReference type="EMBL" id="JAMKPW020000022">
    <property type="protein sequence ID" value="KAK8206777.1"/>
    <property type="molecule type" value="Genomic_DNA"/>
</dbReference>
<gene>
    <name evidence="1" type="primary">REV1</name>
    <name evidence="1" type="ORF">M8818_004611</name>
</gene>
<name>A0ACC3SCJ2_9PEZI</name>
<comment type="caution">
    <text evidence="1">The sequence shown here is derived from an EMBL/GenBank/DDBJ whole genome shotgun (WGS) entry which is preliminary data.</text>
</comment>
<proteinExistence type="predicted"/>
<reference evidence="1" key="1">
    <citation type="submission" date="2024-02" db="EMBL/GenBank/DDBJ databases">
        <title>Metagenome Assembled Genome of Zalaria obscura JY119.</title>
        <authorList>
            <person name="Vighnesh L."/>
            <person name="Jagadeeshwari U."/>
            <person name="Venkata Ramana C."/>
            <person name="Sasikala C."/>
        </authorList>
    </citation>
    <scope>NUCLEOTIDE SEQUENCE</scope>
    <source>
        <strain evidence="1">JY119</strain>
    </source>
</reference>
<organism evidence="1 2">
    <name type="scientific">Zalaria obscura</name>
    <dbReference type="NCBI Taxonomy" id="2024903"/>
    <lineage>
        <taxon>Eukaryota</taxon>
        <taxon>Fungi</taxon>
        <taxon>Dikarya</taxon>
        <taxon>Ascomycota</taxon>
        <taxon>Pezizomycotina</taxon>
        <taxon>Dothideomycetes</taxon>
        <taxon>Dothideomycetidae</taxon>
        <taxon>Dothideales</taxon>
        <taxon>Zalariaceae</taxon>
        <taxon>Zalaria</taxon>
    </lineage>
</organism>
<evidence type="ECO:0000313" key="1">
    <source>
        <dbReference type="EMBL" id="KAK8206777.1"/>
    </source>
</evidence>
<evidence type="ECO:0000313" key="2">
    <source>
        <dbReference type="Proteomes" id="UP001320706"/>
    </source>
</evidence>
<accession>A0ACC3SCJ2</accession>
<dbReference type="Proteomes" id="UP001320706">
    <property type="component" value="Unassembled WGS sequence"/>
</dbReference>
<protein>
    <submittedName>
        <fullName evidence="1">Deoxycytidyl transferase</fullName>
    </submittedName>
</protein>
<keyword evidence="1" id="KW-0808">Transferase</keyword>
<sequence>MGSRLESKSTEVRKRIENHTFDNEEGDEYEGSKFGGFTDYFRRKKIKLQNLDAELRAKSGDNPPIFRGIVAHVNGYTQPSLNDLHTLIVSHGGGFLQYLDGKTMVTHIIASNLTPKKAVEFKKYRIVKPAWIVDSVKAGKILPWENYRVLDEGVGQRILKFDNGQVVSQANKQTKSYKEQTDGSWYTSQLKSGQPSQQFRKAPSITQTLTPGEDDIFDDPDFHALVENVEHGLSKAEQEPDILPADLDQSSPGPDAGTAENAASTLGTPPPTSPPEDRSNVSTAASPAASPIASPFQPISRALSTSPTPAAPTSDLPFGRPDHWDSDGEEPRGVKRSYSNRSISPTKAAKMTAEEHNAILLADPRIRKSTVVNPEFLEQYYRESRLHHLSTWKADLKSQLQAMTTEQSSSQRAKQKRKPGSRRYIMHVDFDSFFAAVSVKKFPQYKDKPCVVAHGSGSGSEIASCNYPARKFGISNGMWMKRAQDLCPELKVLPYDFPEYEEASRKFYDAILATGGIVQSVSIDEALVDISAQCIAVGGSDGVRKNEGSQYREQARADEIGQELRDKVLEVTGCNVSVGIGGNILLAKIALRKAKPAGQFQLKPEEILSFIGELEVQKLPGVAYSIGGKLEEIGVKFVKDIRGLTREKIMNTLGPKTGEKLWDYARGIDKTDVGDQVIRKSVSAEVNWGVRFENQEQVDEFIHNLCGELQKRLVKERVKGRQLTMKVMRRSPDAPLDPPKHLGHGKCDTYNKSLQLGVATNDTAIIAKEALATMRGFGFTPGELRGIGVQMTKLEPLKAGADGNVVRSQQRLHFKMGETSKPTSAVPEQTEDPIQDDIQTPKKKRLRDTDTPSVPTHLLPTESPSRKPLNMMGTQFALPTQVDPKVLAELPPDIRAKLIRQRPPPADTAAPPRLSAALPSAIVTASGPSSPLLRPQSKASSRAPSPAIDVHLPTESQLDPETLASLPSDIRAEVLALYQQKSPRKPRANEQALLPQSPRKNRTLPATRGSKRGGKRGGGLFANVARKKGANDSTLTQSNFVARPLSRTGLVGDGNTTGTDTDGEGDAGTLDPEFLAALPEEIRREVLEQQRAERLRRTGGIDLSLHQKKRVRPQQAEQGPIERLFRLPARSKKPTFTTRRLSEIADLRGAVREWVREFTDEEPWREDVEALASYLGLVVSEEKDLDKAVRVARWLSWVVDEDIEQQDGSTASQGKMKEVWKDIVKRVKDAIEEAVKTRGLGPVDFR</sequence>
<keyword evidence="2" id="KW-1185">Reference proteome</keyword>